<dbReference type="GO" id="GO:0045499">
    <property type="term" value="F:chemorepellent activity"/>
    <property type="evidence" value="ECO:0007669"/>
    <property type="project" value="TreeGrafter"/>
</dbReference>
<sequence length="300" mass="33336">MAAICRHNTNEMRLAAAVSPPGRLMANDVDTLYRLSLRGLRPLERSEWPAAPEKTRLCQVKGQTEEDCHNYIKVLLSYGHKLLACGTNAFSPMCSWREIEEIRNVSEWLPGVVLCPHSPHSNVTALLASNGEYYAGTPTDFASSDTTISSNSITGSAVCIYNMSDIRAAFEGPYKVQTSPSSAWESRAPSHESREHFRCATDTRDTLYRLSLRGLRPLERSEWPAAPEKTRLCQVKGQTEEDCHNYIKIEEIRNVSEWLPGVVLCPHSPHSNVTALLASNGEYYAGTPTDFASSDTTISR</sequence>
<dbReference type="PANTHER" id="PTHR11036:SF79">
    <property type="entry name" value="SEMAPHORIN 5C, ISOFORM A"/>
    <property type="match status" value="1"/>
</dbReference>
<keyword evidence="5" id="KW-1185">Reference proteome</keyword>
<dbReference type="PANTHER" id="PTHR11036">
    <property type="entry name" value="SEMAPHORIN"/>
    <property type="match status" value="1"/>
</dbReference>
<comment type="caution">
    <text evidence="2">Lacks conserved residue(s) required for the propagation of feature annotation.</text>
</comment>
<reference evidence="4 5" key="1">
    <citation type="journal article" date="2015" name="Nat. Commun.">
        <title>Outbred genome sequencing and CRISPR/Cas9 gene editing in butterflies.</title>
        <authorList>
            <person name="Li X."/>
            <person name="Fan D."/>
            <person name="Zhang W."/>
            <person name="Liu G."/>
            <person name="Zhang L."/>
            <person name="Zhao L."/>
            <person name="Fang X."/>
            <person name="Chen L."/>
            <person name="Dong Y."/>
            <person name="Chen Y."/>
            <person name="Ding Y."/>
            <person name="Zhao R."/>
            <person name="Feng M."/>
            <person name="Zhu Y."/>
            <person name="Feng Y."/>
            <person name="Jiang X."/>
            <person name="Zhu D."/>
            <person name="Xiang H."/>
            <person name="Feng X."/>
            <person name="Li S."/>
            <person name="Wang J."/>
            <person name="Zhang G."/>
            <person name="Kronforst M.R."/>
            <person name="Wang W."/>
        </authorList>
    </citation>
    <scope>NUCLEOTIDE SEQUENCE [LARGE SCALE GENOMIC DNA]</scope>
    <source>
        <strain evidence="4">Ya'a_city_454_Px</strain>
        <tissue evidence="4">Whole body</tissue>
    </source>
</reference>
<dbReference type="SUPFAM" id="SSF101912">
    <property type="entry name" value="Sema domain"/>
    <property type="match status" value="2"/>
</dbReference>
<dbReference type="GO" id="GO:0007411">
    <property type="term" value="P:axon guidance"/>
    <property type="evidence" value="ECO:0007669"/>
    <property type="project" value="TreeGrafter"/>
</dbReference>
<dbReference type="InterPro" id="IPR015943">
    <property type="entry name" value="WD40/YVTN_repeat-like_dom_sf"/>
</dbReference>
<organism evidence="4 5">
    <name type="scientific">Papilio xuthus</name>
    <name type="common">Asian swallowtail butterfly</name>
    <dbReference type="NCBI Taxonomy" id="66420"/>
    <lineage>
        <taxon>Eukaryota</taxon>
        <taxon>Metazoa</taxon>
        <taxon>Ecdysozoa</taxon>
        <taxon>Arthropoda</taxon>
        <taxon>Hexapoda</taxon>
        <taxon>Insecta</taxon>
        <taxon>Pterygota</taxon>
        <taxon>Neoptera</taxon>
        <taxon>Endopterygota</taxon>
        <taxon>Lepidoptera</taxon>
        <taxon>Glossata</taxon>
        <taxon>Ditrysia</taxon>
        <taxon>Papilionoidea</taxon>
        <taxon>Papilionidae</taxon>
        <taxon>Papilioninae</taxon>
        <taxon>Papilio</taxon>
    </lineage>
</organism>
<dbReference type="PROSITE" id="PS51004">
    <property type="entry name" value="SEMA"/>
    <property type="match status" value="1"/>
</dbReference>
<dbReference type="Pfam" id="PF01403">
    <property type="entry name" value="Sema"/>
    <property type="match status" value="1"/>
</dbReference>
<dbReference type="EMBL" id="KQ458745">
    <property type="protein sequence ID" value="KPJ05327.1"/>
    <property type="molecule type" value="Genomic_DNA"/>
</dbReference>
<evidence type="ECO:0000256" key="2">
    <source>
        <dbReference type="PROSITE-ProRule" id="PRU00352"/>
    </source>
</evidence>
<evidence type="ECO:0000313" key="4">
    <source>
        <dbReference type="EMBL" id="KPJ05327.1"/>
    </source>
</evidence>
<name>A0A0N0PA86_PAPXU</name>
<proteinExistence type="predicted"/>
<feature type="domain" description="Sema" evidence="3">
    <location>
        <begin position="1"/>
        <end position="300"/>
    </location>
</feature>
<dbReference type="InterPro" id="IPR001627">
    <property type="entry name" value="Semap_dom"/>
</dbReference>
<dbReference type="GO" id="GO:0005886">
    <property type="term" value="C:plasma membrane"/>
    <property type="evidence" value="ECO:0007669"/>
    <property type="project" value="TreeGrafter"/>
</dbReference>
<dbReference type="STRING" id="66420.A0A0N0PA86"/>
<gene>
    <name evidence="4" type="ORF">RR46_00774</name>
</gene>
<dbReference type="GO" id="GO:0071526">
    <property type="term" value="P:semaphorin-plexin signaling pathway"/>
    <property type="evidence" value="ECO:0007669"/>
    <property type="project" value="TreeGrafter"/>
</dbReference>
<dbReference type="Gene3D" id="2.130.10.10">
    <property type="entry name" value="YVTN repeat-like/Quinoprotein amine dehydrogenase"/>
    <property type="match status" value="3"/>
</dbReference>
<evidence type="ECO:0000313" key="5">
    <source>
        <dbReference type="Proteomes" id="UP000053268"/>
    </source>
</evidence>
<evidence type="ECO:0000256" key="1">
    <source>
        <dbReference type="ARBA" id="ARBA00022782"/>
    </source>
</evidence>
<dbReference type="SMART" id="SM00630">
    <property type="entry name" value="Sema"/>
    <property type="match status" value="1"/>
</dbReference>
<protein>
    <submittedName>
        <fullName evidence="4">Semaphorin-5B</fullName>
    </submittedName>
</protein>
<dbReference type="AlphaFoldDB" id="A0A0N0PA86"/>
<accession>A0A0N0PA86</accession>
<dbReference type="InterPro" id="IPR036352">
    <property type="entry name" value="Semap_dom_sf"/>
</dbReference>
<keyword evidence="1" id="KW-0221">Differentiation</keyword>
<dbReference type="InterPro" id="IPR027231">
    <property type="entry name" value="Semaphorin"/>
</dbReference>
<dbReference type="GO" id="GO:0030215">
    <property type="term" value="F:semaphorin receptor binding"/>
    <property type="evidence" value="ECO:0007669"/>
    <property type="project" value="InterPro"/>
</dbReference>
<evidence type="ECO:0000259" key="3">
    <source>
        <dbReference type="PROSITE" id="PS51004"/>
    </source>
</evidence>
<dbReference type="Proteomes" id="UP000053268">
    <property type="component" value="Unassembled WGS sequence"/>
</dbReference>
<dbReference type="GO" id="GO:0030335">
    <property type="term" value="P:positive regulation of cell migration"/>
    <property type="evidence" value="ECO:0007669"/>
    <property type="project" value="TreeGrafter"/>
</dbReference>